<feature type="transmembrane region" description="Helical" evidence="14">
    <location>
        <begin position="97"/>
        <end position="115"/>
    </location>
</feature>
<evidence type="ECO:0000256" key="1">
    <source>
        <dbReference type="ARBA" id="ARBA00004651"/>
    </source>
</evidence>
<feature type="transmembrane region" description="Helical" evidence="14">
    <location>
        <begin position="287"/>
        <end position="311"/>
    </location>
</feature>
<dbReference type="NCBIfam" id="TIGR00813">
    <property type="entry name" value="sss"/>
    <property type="match status" value="1"/>
</dbReference>
<feature type="transmembrane region" description="Helical" evidence="14">
    <location>
        <begin position="249"/>
        <end position="266"/>
    </location>
</feature>
<feature type="transmembrane region" description="Helical" evidence="14">
    <location>
        <begin position="60"/>
        <end position="85"/>
    </location>
</feature>
<proteinExistence type="inferred from homology"/>
<dbReference type="Proteomes" id="UP000319852">
    <property type="component" value="Chromosome"/>
</dbReference>
<feature type="transmembrane region" description="Helical" evidence="14">
    <location>
        <begin position="475"/>
        <end position="497"/>
    </location>
</feature>
<evidence type="ECO:0000256" key="2">
    <source>
        <dbReference type="ARBA" id="ARBA00006434"/>
    </source>
</evidence>
<dbReference type="InterPro" id="IPR018212">
    <property type="entry name" value="Na/solute_symporter_CS"/>
</dbReference>
<comment type="subcellular location">
    <subcellularLocation>
        <location evidence="1">Cell membrane</location>
        <topology evidence="1">Multi-pass membrane protein</topology>
    </subcellularLocation>
</comment>
<feature type="transmembrane region" description="Helical" evidence="14">
    <location>
        <begin position="451"/>
        <end position="469"/>
    </location>
</feature>
<feature type="transmembrane region" description="Helical" evidence="14">
    <location>
        <begin position="21"/>
        <end position="40"/>
    </location>
</feature>
<comment type="catalytic activity">
    <reaction evidence="12">
        <text>iodide(out) + 2 Na(+)(out) = iodide(in) + 2 Na(+)(in)</text>
        <dbReference type="Rhea" id="RHEA:71207"/>
        <dbReference type="ChEBI" id="CHEBI:16382"/>
        <dbReference type="ChEBI" id="CHEBI:29101"/>
    </reaction>
</comment>
<feature type="transmembrane region" description="Helical" evidence="14">
    <location>
        <begin position="164"/>
        <end position="186"/>
    </location>
</feature>
<accession>A0A517MU20</accession>
<dbReference type="Gene3D" id="1.20.1730.10">
    <property type="entry name" value="Sodium/glucose cotransporter"/>
    <property type="match status" value="1"/>
</dbReference>
<dbReference type="GO" id="GO:0015075">
    <property type="term" value="F:monoatomic ion transmembrane transporter activity"/>
    <property type="evidence" value="ECO:0007669"/>
    <property type="project" value="UniProtKB-ARBA"/>
</dbReference>
<dbReference type="PANTHER" id="PTHR42985">
    <property type="entry name" value="SODIUM-COUPLED MONOCARBOXYLATE TRANSPORTER"/>
    <property type="match status" value="1"/>
</dbReference>
<evidence type="ECO:0000256" key="7">
    <source>
        <dbReference type="ARBA" id="ARBA00023053"/>
    </source>
</evidence>
<dbReference type="PANTHER" id="PTHR42985:SF47">
    <property type="entry name" value="INTEGRAL MEMBRANE TRANSPORT PROTEIN"/>
    <property type="match status" value="1"/>
</dbReference>
<dbReference type="Pfam" id="PF00474">
    <property type="entry name" value="SSF"/>
    <property type="match status" value="1"/>
</dbReference>
<evidence type="ECO:0000256" key="9">
    <source>
        <dbReference type="ARBA" id="ARBA00023136"/>
    </source>
</evidence>
<keyword evidence="6 14" id="KW-1133">Transmembrane helix</keyword>
<dbReference type="GO" id="GO:0015293">
    <property type="term" value="F:symporter activity"/>
    <property type="evidence" value="ECO:0007669"/>
    <property type="project" value="TreeGrafter"/>
</dbReference>
<feature type="transmembrane region" description="Helical" evidence="14">
    <location>
        <begin position="392"/>
        <end position="412"/>
    </location>
</feature>
<sequence>MLLWTQLARPFPIRNIAIHPIDSGIVVLYLLSAVGLGLWVGRGQQSTVEYFLGGRSLPWWALLLSIVATETSTVTFLSLPGVVFAANGDMTFLQITLGYVVGRVLVVYLLLPLFFRGEFFTSYQVLETRFGVTSRRATSLLFLVTRNVGDALRLFLSALALQEAIGLSLTTCVVGLGIITIAYTYFGGMKSVVWNDCIQFVIYMLGALVALAVIVNRLPGGMEQILQFGSEAGKFQVFDFDTSLTTSSMTFWAGLVGGLFLTAATHGTDQMMVQRYLSATSQRSAGLAIVLSGVLVMAQFAIFLFIGAALACFYSEFPLPEHLADKGNDRVFAYFIVNSLPVGVVGLTIAAVLAATMSTLSSSLNSSATALINDIYLPLRKRELSEAKQFQFSRIATAGFGVLQIAIALLSNQFGASTSIVNKVLAVAGFALGPMLGLYFVAVLTQRVSQFSALWGFAAGVAVLTVVTNTTALYWPWYAAVGALSTFAIACLMSLVIDVEPNQSLED</sequence>
<protein>
    <submittedName>
        <fullName evidence="15">Sodium/glucose cotransporter</fullName>
    </submittedName>
</protein>
<keyword evidence="7" id="KW-0915">Sodium</keyword>
<keyword evidence="3" id="KW-0813">Transport</keyword>
<dbReference type="EMBL" id="CP036263">
    <property type="protein sequence ID" value="QDS98267.1"/>
    <property type="molecule type" value="Genomic_DNA"/>
</dbReference>
<evidence type="ECO:0000256" key="12">
    <source>
        <dbReference type="ARBA" id="ARBA00036099"/>
    </source>
</evidence>
<dbReference type="InterPro" id="IPR038377">
    <property type="entry name" value="Na/Glc_symporter_sf"/>
</dbReference>
<dbReference type="GO" id="GO:0005886">
    <property type="term" value="C:plasma membrane"/>
    <property type="evidence" value="ECO:0007669"/>
    <property type="project" value="UniProtKB-SubCell"/>
</dbReference>
<organism evidence="15 16">
    <name type="scientific">Adhaeretor mobilis</name>
    <dbReference type="NCBI Taxonomy" id="1930276"/>
    <lineage>
        <taxon>Bacteria</taxon>
        <taxon>Pseudomonadati</taxon>
        <taxon>Planctomycetota</taxon>
        <taxon>Planctomycetia</taxon>
        <taxon>Pirellulales</taxon>
        <taxon>Lacipirellulaceae</taxon>
        <taxon>Adhaeretor</taxon>
    </lineage>
</organism>
<keyword evidence="10" id="KW-0325">Glycoprotein</keyword>
<evidence type="ECO:0000313" key="15">
    <source>
        <dbReference type="EMBL" id="QDS98267.1"/>
    </source>
</evidence>
<evidence type="ECO:0000256" key="8">
    <source>
        <dbReference type="ARBA" id="ARBA00023065"/>
    </source>
</evidence>
<dbReference type="PROSITE" id="PS50283">
    <property type="entry name" value="NA_SOLUT_SYMP_3"/>
    <property type="match status" value="1"/>
</dbReference>
<evidence type="ECO:0000256" key="4">
    <source>
        <dbReference type="ARBA" id="ARBA00022475"/>
    </source>
</evidence>
<feature type="transmembrane region" description="Helical" evidence="14">
    <location>
        <begin position="331"/>
        <end position="355"/>
    </location>
</feature>
<evidence type="ECO:0000256" key="5">
    <source>
        <dbReference type="ARBA" id="ARBA00022692"/>
    </source>
</evidence>
<keyword evidence="9 14" id="KW-0472">Membrane</keyword>
<dbReference type="GO" id="GO:0098660">
    <property type="term" value="P:inorganic ion transmembrane transport"/>
    <property type="evidence" value="ECO:0007669"/>
    <property type="project" value="UniProtKB-ARBA"/>
</dbReference>
<dbReference type="GO" id="GO:0006814">
    <property type="term" value="P:sodium ion transport"/>
    <property type="evidence" value="ECO:0007669"/>
    <property type="project" value="UniProtKB-KW"/>
</dbReference>
<evidence type="ECO:0000256" key="6">
    <source>
        <dbReference type="ARBA" id="ARBA00022989"/>
    </source>
</evidence>
<name>A0A517MU20_9BACT</name>
<feature type="transmembrane region" description="Helical" evidence="14">
    <location>
        <begin position="424"/>
        <end position="444"/>
    </location>
</feature>
<keyword evidence="11" id="KW-0739">Sodium transport</keyword>
<evidence type="ECO:0000313" key="16">
    <source>
        <dbReference type="Proteomes" id="UP000319852"/>
    </source>
</evidence>
<keyword evidence="8" id="KW-0406">Ion transport</keyword>
<evidence type="ECO:0000256" key="10">
    <source>
        <dbReference type="ARBA" id="ARBA00023180"/>
    </source>
</evidence>
<evidence type="ECO:0000256" key="14">
    <source>
        <dbReference type="SAM" id="Phobius"/>
    </source>
</evidence>
<dbReference type="PROSITE" id="PS00456">
    <property type="entry name" value="NA_SOLUT_SYMP_1"/>
    <property type="match status" value="1"/>
</dbReference>
<feature type="transmembrane region" description="Helical" evidence="14">
    <location>
        <begin position="198"/>
        <end position="218"/>
    </location>
</feature>
<evidence type="ECO:0000256" key="11">
    <source>
        <dbReference type="ARBA" id="ARBA00023201"/>
    </source>
</evidence>
<dbReference type="KEGG" id="amob:HG15A2_15400"/>
<dbReference type="InterPro" id="IPR001734">
    <property type="entry name" value="Na/solute_symporter"/>
</dbReference>
<dbReference type="AlphaFoldDB" id="A0A517MU20"/>
<comment type="similarity">
    <text evidence="2 13">Belongs to the sodium:solute symporter (SSF) (TC 2.A.21) family.</text>
</comment>
<gene>
    <name evidence="15" type="primary">sglT_4</name>
    <name evidence="15" type="ORF">HG15A2_15400</name>
</gene>
<keyword evidence="5 14" id="KW-0812">Transmembrane</keyword>
<reference evidence="15 16" key="1">
    <citation type="submission" date="2019-02" db="EMBL/GenBank/DDBJ databases">
        <title>Deep-cultivation of Planctomycetes and their phenomic and genomic characterization uncovers novel biology.</title>
        <authorList>
            <person name="Wiegand S."/>
            <person name="Jogler M."/>
            <person name="Boedeker C."/>
            <person name="Pinto D."/>
            <person name="Vollmers J."/>
            <person name="Rivas-Marin E."/>
            <person name="Kohn T."/>
            <person name="Peeters S.H."/>
            <person name="Heuer A."/>
            <person name="Rast P."/>
            <person name="Oberbeckmann S."/>
            <person name="Bunk B."/>
            <person name="Jeske O."/>
            <person name="Meyerdierks A."/>
            <person name="Storesund J.E."/>
            <person name="Kallscheuer N."/>
            <person name="Luecker S."/>
            <person name="Lage O.M."/>
            <person name="Pohl T."/>
            <person name="Merkel B.J."/>
            <person name="Hornburger P."/>
            <person name="Mueller R.-W."/>
            <person name="Bruemmer F."/>
            <person name="Labrenz M."/>
            <person name="Spormann A.M."/>
            <person name="Op den Camp H."/>
            <person name="Overmann J."/>
            <person name="Amann R."/>
            <person name="Jetten M.S.M."/>
            <person name="Mascher T."/>
            <person name="Medema M.H."/>
            <person name="Devos D.P."/>
            <person name="Kaster A.-K."/>
            <person name="Ovreas L."/>
            <person name="Rohde M."/>
            <person name="Galperin M.Y."/>
            <person name="Jogler C."/>
        </authorList>
    </citation>
    <scope>NUCLEOTIDE SEQUENCE [LARGE SCALE GENOMIC DNA]</scope>
    <source>
        <strain evidence="15 16">HG15A2</strain>
    </source>
</reference>
<dbReference type="RefSeq" id="WP_246117903.1">
    <property type="nucleotide sequence ID" value="NZ_CP036263.1"/>
</dbReference>
<keyword evidence="4" id="KW-1003">Cell membrane</keyword>
<keyword evidence="16" id="KW-1185">Reference proteome</keyword>
<dbReference type="InterPro" id="IPR051163">
    <property type="entry name" value="Sodium:Solute_Symporter_SSF"/>
</dbReference>
<evidence type="ECO:0000256" key="13">
    <source>
        <dbReference type="RuleBase" id="RU362091"/>
    </source>
</evidence>
<dbReference type="CDD" id="cd11493">
    <property type="entry name" value="SLC5sbd_NIS-like_u1"/>
    <property type="match status" value="1"/>
</dbReference>
<evidence type="ECO:0000256" key="3">
    <source>
        <dbReference type="ARBA" id="ARBA00022448"/>
    </source>
</evidence>